<dbReference type="Proteomes" id="UP001430637">
    <property type="component" value="Unassembled WGS sequence"/>
</dbReference>
<dbReference type="Gene3D" id="3.10.450.530">
    <property type="entry name" value="Ribonuclease toxin, BrnT, of type II toxin-antitoxin system"/>
    <property type="match status" value="1"/>
</dbReference>
<sequence length="136" mass="15638">MGDNRMVSFSLGGMAFEYDDNKNQINIKKHGISFKSAARIFFDYDRIEFYDEDHSYDEDRYNTIGDTSAGRISQKAEGALIGNIDQFIGKVNEILFVVYTERVRIEESGTKTDVTRLISARMATEFERGLYYGKNE</sequence>
<dbReference type="InterPro" id="IPR007460">
    <property type="entry name" value="BrnT_toxin"/>
</dbReference>
<comment type="caution">
    <text evidence="1">The sequence shown here is derived from an EMBL/GenBank/DDBJ whole genome shotgun (WGS) entry which is preliminary data.</text>
</comment>
<dbReference type="Pfam" id="PF04365">
    <property type="entry name" value="BrnT_toxin"/>
    <property type="match status" value="1"/>
</dbReference>
<evidence type="ECO:0000313" key="1">
    <source>
        <dbReference type="EMBL" id="MCC2199420.1"/>
    </source>
</evidence>
<protein>
    <submittedName>
        <fullName evidence="1">BrnT family toxin</fullName>
    </submittedName>
</protein>
<name>A0ABS8F851_9FIRM</name>
<reference evidence="1" key="1">
    <citation type="submission" date="2021-10" db="EMBL/GenBank/DDBJ databases">
        <title>Anaerobic single-cell dispensing facilitates the cultivation of human gut bacteria.</title>
        <authorList>
            <person name="Afrizal A."/>
        </authorList>
    </citation>
    <scope>NUCLEOTIDE SEQUENCE</scope>
    <source>
        <strain evidence="1">CLA-AA-H233</strain>
    </source>
</reference>
<gene>
    <name evidence="1" type="ORF">LKD23_06570</name>
</gene>
<proteinExistence type="predicted"/>
<dbReference type="InterPro" id="IPR038573">
    <property type="entry name" value="BrnT_sf"/>
</dbReference>
<dbReference type="RefSeq" id="WP_227620967.1">
    <property type="nucleotide sequence ID" value="NZ_JAJEQL010000012.1"/>
</dbReference>
<keyword evidence="2" id="KW-1185">Reference proteome</keyword>
<organism evidence="1 2">
    <name type="scientific">Faecalibacterium butyricigenerans</name>
    <dbReference type="NCBI Taxonomy" id="1851427"/>
    <lineage>
        <taxon>Bacteria</taxon>
        <taxon>Bacillati</taxon>
        <taxon>Bacillota</taxon>
        <taxon>Clostridia</taxon>
        <taxon>Eubacteriales</taxon>
        <taxon>Oscillospiraceae</taxon>
        <taxon>Faecalibacterium</taxon>
    </lineage>
</organism>
<accession>A0ABS8F851</accession>
<dbReference type="EMBL" id="JAJEQL010000012">
    <property type="protein sequence ID" value="MCC2199420.1"/>
    <property type="molecule type" value="Genomic_DNA"/>
</dbReference>
<evidence type="ECO:0000313" key="2">
    <source>
        <dbReference type="Proteomes" id="UP001430637"/>
    </source>
</evidence>